<proteinExistence type="predicted"/>
<evidence type="ECO:0000313" key="2">
    <source>
        <dbReference type="Proteomes" id="UP000789901"/>
    </source>
</evidence>
<name>A0ABN7X320_GIGMA</name>
<feature type="non-terminal residue" evidence="1">
    <location>
        <position position="1"/>
    </location>
</feature>
<comment type="caution">
    <text evidence="1">The sequence shown here is derived from an EMBL/GenBank/DDBJ whole genome shotgun (WGS) entry which is preliminary data.</text>
</comment>
<accession>A0ABN7X320</accession>
<keyword evidence="2" id="KW-1185">Reference proteome</keyword>
<protein>
    <submittedName>
        <fullName evidence="1">16115_t:CDS:1</fullName>
    </submittedName>
</protein>
<gene>
    <name evidence="1" type="ORF">GMARGA_LOCUS38097</name>
</gene>
<dbReference type="Proteomes" id="UP000789901">
    <property type="component" value="Unassembled WGS sequence"/>
</dbReference>
<organism evidence="1 2">
    <name type="scientific">Gigaspora margarita</name>
    <dbReference type="NCBI Taxonomy" id="4874"/>
    <lineage>
        <taxon>Eukaryota</taxon>
        <taxon>Fungi</taxon>
        <taxon>Fungi incertae sedis</taxon>
        <taxon>Mucoromycota</taxon>
        <taxon>Glomeromycotina</taxon>
        <taxon>Glomeromycetes</taxon>
        <taxon>Diversisporales</taxon>
        <taxon>Gigasporaceae</taxon>
        <taxon>Gigaspora</taxon>
    </lineage>
</organism>
<evidence type="ECO:0000313" key="1">
    <source>
        <dbReference type="EMBL" id="CAG8846299.1"/>
    </source>
</evidence>
<reference evidence="1 2" key="1">
    <citation type="submission" date="2021-06" db="EMBL/GenBank/DDBJ databases">
        <authorList>
            <person name="Kallberg Y."/>
            <person name="Tangrot J."/>
            <person name="Rosling A."/>
        </authorList>
    </citation>
    <scope>NUCLEOTIDE SEQUENCE [LARGE SCALE GENOMIC DNA]</scope>
    <source>
        <strain evidence="1 2">120-4 pot B 10/14</strain>
    </source>
</reference>
<dbReference type="EMBL" id="CAJVQB010082867">
    <property type="protein sequence ID" value="CAG8846299.1"/>
    <property type="molecule type" value="Genomic_DNA"/>
</dbReference>
<sequence>PSTLSYKLINDNQDLVIINIEKIEIWIRDKNSLIELVVNNNGVIGDIYRKSSEKILDLINSYYKNLFKNILNNEFNDSNSSIPFPIFIKDNYDNLDNYLLVKDNINDTKIFSKFMLEISNAKFDYQQMSEIAFTANDTDTLSKFWLEFLKVAIKKQYHHLVHQISYKIINDADMFSKFGLKLLEIAIQEKYDNILHPVMDNIVKQIIDKIIKSIQIDLTIQFEEIPSPLKTNCSYMITLLPFISLNFLNLCESHSDLIIKYISYTSIILSPYYDSYISSTNTSLYSYSFDIYIKKSNPVNDFLS</sequence>